<dbReference type="EMBL" id="HBUE01091590">
    <property type="protein sequence ID" value="CAG6481839.1"/>
    <property type="molecule type" value="Transcribed_RNA"/>
</dbReference>
<reference evidence="1" key="1">
    <citation type="submission" date="2021-05" db="EMBL/GenBank/DDBJ databases">
        <authorList>
            <person name="Alioto T."/>
            <person name="Alioto T."/>
            <person name="Gomez Garrido J."/>
        </authorList>
    </citation>
    <scope>NUCLEOTIDE SEQUENCE</scope>
</reference>
<name>A0A8D8BU34_CULPI</name>
<evidence type="ECO:0000313" key="1">
    <source>
        <dbReference type="EMBL" id="CAG6481839.1"/>
    </source>
</evidence>
<proteinExistence type="predicted"/>
<dbReference type="AlphaFoldDB" id="A0A8D8BU34"/>
<protein>
    <submittedName>
        <fullName evidence="1">(northern house mosquito) hypothetical protein</fullName>
    </submittedName>
</protein>
<accession>A0A8D8BU34</accession>
<organism evidence="1">
    <name type="scientific">Culex pipiens</name>
    <name type="common">House mosquito</name>
    <dbReference type="NCBI Taxonomy" id="7175"/>
    <lineage>
        <taxon>Eukaryota</taxon>
        <taxon>Metazoa</taxon>
        <taxon>Ecdysozoa</taxon>
        <taxon>Arthropoda</taxon>
        <taxon>Hexapoda</taxon>
        <taxon>Insecta</taxon>
        <taxon>Pterygota</taxon>
        <taxon>Neoptera</taxon>
        <taxon>Endopterygota</taxon>
        <taxon>Diptera</taxon>
        <taxon>Nematocera</taxon>
        <taxon>Culicoidea</taxon>
        <taxon>Culicidae</taxon>
        <taxon>Culicinae</taxon>
        <taxon>Culicini</taxon>
        <taxon>Culex</taxon>
        <taxon>Culex</taxon>
    </lineage>
</organism>
<sequence length="192" mass="21430">MADAALVRVSLRTQKRCWNMSRRRTTMIGMMFRCFSAPFATVASRTVKVFTSISKASAVRELTSVVQRIVRLRPISVRQSVSTWNPDCTVIKLVSPQDTSSKNLLRNSSAACAIVTRYFQAGKNWSSTARSHMRRNARSTITSAKTQTPTTFVTCASVSFRQRKRTNATPVPSSIARSCARRAARDFRLANS</sequence>